<dbReference type="InterPro" id="IPR009056">
    <property type="entry name" value="Cyt_c-like_dom"/>
</dbReference>
<protein>
    <recommendedName>
        <fullName evidence="6">Cytochrome c domain-containing protein</fullName>
    </recommendedName>
</protein>
<keyword evidence="5" id="KW-0472">Membrane</keyword>
<sequence>MSKISVFWYSVIAFVVGIVIIYAVPSSFGLTLPLTAKLMYILLLVIGIGLYITYNDEKLKEFVRIITEFLRGKPEKSTYNVIRIVILAIIPLLIGWSIYDFKAPKAQSPTGLRIQHPTIPGKFEHLVNPLREPEDEIVKKFIEEENMGDIGLEEARGLLAEKYMDEGRALYQINCRPCHGSTADGSGPMAEGFQLRPINFTDPGTIATVVESYAFWRVAEGGPKLPPTSTPWDSAMPIWKDDLTDDEKWKIIIAEYDTAGVEPRIPEELH</sequence>
<evidence type="ECO:0000256" key="3">
    <source>
        <dbReference type="ARBA" id="ARBA00023004"/>
    </source>
</evidence>
<keyword evidence="2 4" id="KW-0479">Metal-binding</keyword>
<feature type="transmembrane region" description="Helical" evidence="5">
    <location>
        <begin position="7"/>
        <end position="25"/>
    </location>
</feature>
<dbReference type="SUPFAM" id="SSF46626">
    <property type="entry name" value="Cytochrome c"/>
    <property type="match status" value="1"/>
</dbReference>
<dbReference type="EMBL" id="MAYW01000122">
    <property type="protein sequence ID" value="ODS31378.1"/>
    <property type="molecule type" value="Genomic_DNA"/>
</dbReference>
<evidence type="ECO:0000256" key="1">
    <source>
        <dbReference type="ARBA" id="ARBA00022617"/>
    </source>
</evidence>
<proteinExistence type="predicted"/>
<keyword evidence="3 4" id="KW-0408">Iron</keyword>
<feature type="transmembrane region" description="Helical" evidence="5">
    <location>
        <begin position="81"/>
        <end position="99"/>
    </location>
</feature>
<dbReference type="GO" id="GO:0009055">
    <property type="term" value="F:electron transfer activity"/>
    <property type="evidence" value="ECO:0007669"/>
    <property type="project" value="InterPro"/>
</dbReference>
<dbReference type="Pfam" id="PF13442">
    <property type="entry name" value="Cytochrome_CBB3"/>
    <property type="match status" value="1"/>
</dbReference>
<gene>
    <name evidence="7" type="ORF">SCARUB_03498</name>
</gene>
<dbReference type="PROSITE" id="PS51007">
    <property type="entry name" value="CYTC"/>
    <property type="match status" value="1"/>
</dbReference>
<name>A0A1E3X6W6_9BACT</name>
<dbReference type="InterPro" id="IPR036909">
    <property type="entry name" value="Cyt_c-like_dom_sf"/>
</dbReference>
<evidence type="ECO:0000256" key="5">
    <source>
        <dbReference type="SAM" id="Phobius"/>
    </source>
</evidence>
<dbReference type="Proteomes" id="UP000094056">
    <property type="component" value="Unassembled WGS sequence"/>
</dbReference>
<evidence type="ECO:0000313" key="8">
    <source>
        <dbReference type="Proteomes" id="UP000094056"/>
    </source>
</evidence>
<dbReference type="GO" id="GO:0046872">
    <property type="term" value="F:metal ion binding"/>
    <property type="evidence" value="ECO:0007669"/>
    <property type="project" value="UniProtKB-KW"/>
</dbReference>
<evidence type="ECO:0000313" key="7">
    <source>
        <dbReference type="EMBL" id="ODS31378.1"/>
    </source>
</evidence>
<reference evidence="7 8" key="1">
    <citation type="submission" date="2016-07" db="EMBL/GenBank/DDBJ databases">
        <title>Draft genome of Scalindua rubra, obtained from a brine-seawater interface in the Red Sea, sheds light on salt adaptation in anammox bacteria.</title>
        <authorList>
            <person name="Speth D.R."/>
            <person name="Lagkouvardos I."/>
            <person name="Wang Y."/>
            <person name="Qian P.-Y."/>
            <person name="Dutilh B.E."/>
            <person name="Jetten M.S."/>
        </authorList>
    </citation>
    <scope>NUCLEOTIDE SEQUENCE [LARGE SCALE GENOMIC DNA]</scope>
    <source>
        <strain evidence="7">BSI-1</strain>
    </source>
</reference>
<feature type="transmembrane region" description="Helical" evidence="5">
    <location>
        <begin position="37"/>
        <end position="54"/>
    </location>
</feature>
<comment type="caution">
    <text evidence="7">The sequence shown here is derived from an EMBL/GenBank/DDBJ whole genome shotgun (WGS) entry which is preliminary data.</text>
</comment>
<accession>A0A1E3X6W6</accession>
<feature type="domain" description="Cytochrome c" evidence="6">
    <location>
        <begin position="162"/>
        <end position="259"/>
    </location>
</feature>
<dbReference type="AlphaFoldDB" id="A0A1E3X6W6"/>
<evidence type="ECO:0000256" key="4">
    <source>
        <dbReference type="PROSITE-ProRule" id="PRU00433"/>
    </source>
</evidence>
<evidence type="ECO:0000256" key="2">
    <source>
        <dbReference type="ARBA" id="ARBA00022723"/>
    </source>
</evidence>
<keyword evidence="1 4" id="KW-0349">Heme</keyword>
<organism evidence="7 8">
    <name type="scientific">Candidatus Scalindua rubra</name>
    <dbReference type="NCBI Taxonomy" id="1872076"/>
    <lineage>
        <taxon>Bacteria</taxon>
        <taxon>Pseudomonadati</taxon>
        <taxon>Planctomycetota</taxon>
        <taxon>Candidatus Brocadiia</taxon>
        <taxon>Candidatus Brocadiales</taxon>
        <taxon>Candidatus Scalinduaceae</taxon>
        <taxon>Candidatus Scalindua</taxon>
    </lineage>
</organism>
<keyword evidence="5" id="KW-0812">Transmembrane</keyword>
<keyword evidence="5" id="KW-1133">Transmembrane helix</keyword>
<dbReference type="GO" id="GO:0020037">
    <property type="term" value="F:heme binding"/>
    <property type="evidence" value="ECO:0007669"/>
    <property type="project" value="InterPro"/>
</dbReference>
<evidence type="ECO:0000259" key="6">
    <source>
        <dbReference type="PROSITE" id="PS51007"/>
    </source>
</evidence>
<dbReference type="Gene3D" id="1.10.760.10">
    <property type="entry name" value="Cytochrome c-like domain"/>
    <property type="match status" value="1"/>
</dbReference>